<dbReference type="SUPFAM" id="SSF100950">
    <property type="entry name" value="NagB/RpiA/CoA transferase-like"/>
    <property type="match status" value="1"/>
</dbReference>
<feature type="compositionally biased region" description="Polar residues" evidence="1">
    <location>
        <begin position="310"/>
        <end position="320"/>
    </location>
</feature>
<organism evidence="2 3">
    <name type="scientific">Pseudopithomyces chartarum</name>
    <dbReference type="NCBI Taxonomy" id="1892770"/>
    <lineage>
        <taxon>Eukaryota</taxon>
        <taxon>Fungi</taxon>
        <taxon>Dikarya</taxon>
        <taxon>Ascomycota</taxon>
        <taxon>Pezizomycotina</taxon>
        <taxon>Dothideomycetes</taxon>
        <taxon>Pleosporomycetidae</taxon>
        <taxon>Pleosporales</taxon>
        <taxon>Massarineae</taxon>
        <taxon>Didymosphaeriaceae</taxon>
        <taxon>Pseudopithomyces</taxon>
    </lineage>
</organism>
<accession>A0AAN6RNC0</accession>
<keyword evidence="3" id="KW-1185">Reference proteome</keyword>
<dbReference type="InterPro" id="IPR037171">
    <property type="entry name" value="NagB/RpiA_transferase-like"/>
</dbReference>
<evidence type="ECO:0000313" key="2">
    <source>
        <dbReference type="EMBL" id="KAK3217404.1"/>
    </source>
</evidence>
<sequence length="320" mass="35647">MTSSPPPSPRRLIWQHVYRSLLKHAKPDSRFHHDFLSFTPDFRDSPLAIDRLTQLPCYKAARIILATPDNSLEELRYRALKDGKKVLVATYRLRRGFVLLSPLRIGEADLRTASWLDGMERAGVGRHVSLAEMRDEGVRVDMCVLGGLAFNMKGVVVWEGQGLFEVQWALLRDMKVLSGEVPVVGVAHDCQVVDEGEIGVEVIRPGKKGEVQCDFMVTPQKVFEVEGAVKPSSGIDFEAVDPAALQEIPPLQELKGIRMMESIMKNSGFGQEEKKEQGLTAEEQAGIDMMEKIMRGFNTSTPPAKEKTTDPISTNTNTDK</sequence>
<evidence type="ECO:0008006" key="4">
    <source>
        <dbReference type="Google" id="ProtNLM"/>
    </source>
</evidence>
<dbReference type="InterPro" id="IPR024185">
    <property type="entry name" value="FTHF_cligase-like_sf"/>
</dbReference>
<evidence type="ECO:0000313" key="3">
    <source>
        <dbReference type="Proteomes" id="UP001280581"/>
    </source>
</evidence>
<comment type="caution">
    <text evidence="2">The sequence shown here is derived from an EMBL/GenBank/DDBJ whole genome shotgun (WGS) entry which is preliminary data.</text>
</comment>
<dbReference type="EMBL" id="WVTA01000001">
    <property type="protein sequence ID" value="KAK3217404.1"/>
    <property type="molecule type" value="Genomic_DNA"/>
</dbReference>
<dbReference type="Gene3D" id="3.40.50.10420">
    <property type="entry name" value="NagB/RpiA/CoA transferase-like"/>
    <property type="match status" value="1"/>
</dbReference>
<proteinExistence type="predicted"/>
<dbReference type="AlphaFoldDB" id="A0AAN6RNC0"/>
<feature type="region of interest" description="Disordered" evidence="1">
    <location>
        <begin position="297"/>
        <end position="320"/>
    </location>
</feature>
<dbReference type="Pfam" id="PF01812">
    <property type="entry name" value="5-FTHF_cyc-lig"/>
    <property type="match status" value="1"/>
</dbReference>
<protein>
    <recommendedName>
        <fullName evidence="4">5-formyltetrahydrofolate cyclo-ligase</fullName>
    </recommendedName>
</protein>
<reference evidence="2 3" key="1">
    <citation type="submission" date="2021-02" db="EMBL/GenBank/DDBJ databases">
        <title>Genome assembly of Pseudopithomyces chartarum.</title>
        <authorList>
            <person name="Jauregui R."/>
            <person name="Singh J."/>
            <person name="Voisey C."/>
        </authorList>
    </citation>
    <scope>NUCLEOTIDE SEQUENCE [LARGE SCALE GENOMIC DNA]</scope>
    <source>
        <strain evidence="2 3">AGR01</strain>
    </source>
</reference>
<gene>
    <name evidence="2" type="ORF">GRF29_1g2946222</name>
</gene>
<dbReference type="InterPro" id="IPR002698">
    <property type="entry name" value="FTHF_cligase"/>
</dbReference>
<dbReference type="PANTHER" id="PTHR13017:SF0">
    <property type="entry name" value="METHENYLTETRAHYDROFOLATE SYNTHASE DOMAIN-CONTAINING PROTEIN"/>
    <property type="match status" value="1"/>
</dbReference>
<dbReference type="GO" id="GO:0005737">
    <property type="term" value="C:cytoplasm"/>
    <property type="evidence" value="ECO:0007669"/>
    <property type="project" value="TreeGrafter"/>
</dbReference>
<dbReference type="PANTHER" id="PTHR13017">
    <property type="entry name" value="5-FORMYLTETRAHYDROFOLATE CYCLO-LIGASE-RELATED"/>
    <property type="match status" value="1"/>
</dbReference>
<name>A0AAN6RNC0_9PLEO</name>
<dbReference type="Proteomes" id="UP001280581">
    <property type="component" value="Unassembled WGS sequence"/>
</dbReference>
<evidence type="ECO:0000256" key="1">
    <source>
        <dbReference type="SAM" id="MobiDB-lite"/>
    </source>
</evidence>